<comment type="caution">
    <text evidence="1">The sequence shown here is derived from an EMBL/GenBank/DDBJ whole genome shotgun (WGS) entry which is preliminary data.</text>
</comment>
<dbReference type="EMBL" id="CM046394">
    <property type="protein sequence ID" value="KAI8545328.1"/>
    <property type="molecule type" value="Genomic_DNA"/>
</dbReference>
<organism evidence="1 2">
    <name type="scientific">Rhododendron molle</name>
    <name type="common">Chinese azalea</name>
    <name type="synonym">Azalea mollis</name>
    <dbReference type="NCBI Taxonomy" id="49168"/>
    <lineage>
        <taxon>Eukaryota</taxon>
        <taxon>Viridiplantae</taxon>
        <taxon>Streptophyta</taxon>
        <taxon>Embryophyta</taxon>
        <taxon>Tracheophyta</taxon>
        <taxon>Spermatophyta</taxon>
        <taxon>Magnoliopsida</taxon>
        <taxon>eudicotyledons</taxon>
        <taxon>Gunneridae</taxon>
        <taxon>Pentapetalae</taxon>
        <taxon>asterids</taxon>
        <taxon>Ericales</taxon>
        <taxon>Ericaceae</taxon>
        <taxon>Ericoideae</taxon>
        <taxon>Rhodoreae</taxon>
        <taxon>Rhododendron</taxon>
    </lineage>
</organism>
<protein>
    <submittedName>
        <fullName evidence="1">Uncharacterized protein</fullName>
    </submittedName>
</protein>
<evidence type="ECO:0000313" key="2">
    <source>
        <dbReference type="Proteomes" id="UP001062846"/>
    </source>
</evidence>
<dbReference type="Proteomes" id="UP001062846">
    <property type="component" value="Chromosome 7"/>
</dbReference>
<evidence type="ECO:0000313" key="1">
    <source>
        <dbReference type="EMBL" id="KAI8545328.1"/>
    </source>
</evidence>
<accession>A0ACC0MWA8</accession>
<reference evidence="1" key="1">
    <citation type="submission" date="2022-02" db="EMBL/GenBank/DDBJ databases">
        <title>Plant Genome Project.</title>
        <authorList>
            <person name="Zhang R.-G."/>
        </authorList>
    </citation>
    <scope>NUCLEOTIDE SEQUENCE</scope>
    <source>
        <strain evidence="1">AT1</strain>
    </source>
</reference>
<keyword evidence="2" id="KW-1185">Reference proteome</keyword>
<sequence>MQRDRERAESNNSGGPFDGFGGFGGFGPQRSITSSIFGGRDPFDDPFFTHPFGSMFGSSMFNSGSPFRDSPQISSSKEPIIEELQSDDEEEGSDNTSAEGKGVTKRHKHAESNKQPHVEHPDDKPDEDKSKDVTYRSDYNKVVGSKPQARSVSFQKVTYGGINGPYYSATTTRRTGSDGVVLEECKQADITTGQAEHKISRGMLDKGHSVTRRLNSDGKVDTNQTLHNLNEDEIAGFEQAWKGNAERHFPAWDDGSTFNDAAGSGSSRPSGWASRSSLALPFEGFSGGAGRRGAYNEPRMPPSGGGWRGGGLVMMCKWWPWWSCCGSSGEVMVVVGFGVVAMVRWWSCAGEIMVVVVEVWELWRLVTCTESIMSKLFGGKDPFDDPFFTSPFSGLFPAQHYSGNGSKEITIEEVDSDGNPLKHFEPSKELVAKKPNGKQANGTEIFSFQRVAYGGLNGMYYDASVTRKSGDDGVVMMEINEEDKTVGQALSTVSRGIRDKGHSVTTKRTSDGKVDTLQTLHNLNEDELVGFEDNWKANQQKLPADWNHGFKLLENAAEASGSGWDWWPSWGGWALPFAEHSADVGGTVPRIEAGTSPGGRAKKIVRVNID</sequence>
<name>A0ACC0MWA8_RHOML</name>
<gene>
    <name evidence="1" type="ORF">RHMOL_Rhmol07G0032100</name>
</gene>
<proteinExistence type="predicted"/>